<dbReference type="RefSeq" id="WP_250875519.1">
    <property type="nucleotide sequence ID" value="NZ_JALXFV010000008.1"/>
</dbReference>
<dbReference type="Pfam" id="PF04073">
    <property type="entry name" value="tRNA_edit"/>
    <property type="match status" value="1"/>
</dbReference>
<reference evidence="2 3" key="1">
    <citation type="journal article" date="2019" name="Int. J. Syst. Evol. Microbiol.">
        <title>The Global Catalogue of Microorganisms (GCM) 10K type strain sequencing project: providing services to taxonomists for standard genome sequencing and annotation.</title>
        <authorList>
            <consortium name="The Broad Institute Genomics Platform"/>
            <consortium name="The Broad Institute Genome Sequencing Center for Infectious Disease"/>
            <person name="Wu L."/>
            <person name="Ma J."/>
        </authorList>
    </citation>
    <scope>NUCLEOTIDE SEQUENCE [LARGE SCALE GENOMIC DNA]</scope>
    <source>
        <strain evidence="2 3">CGMCC 1.12563</strain>
    </source>
</reference>
<dbReference type="Gene3D" id="3.90.960.10">
    <property type="entry name" value="YbaK/aminoacyl-tRNA synthetase-associated domain"/>
    <property type="match status" value="1"/>
</dbReference>
<name>A0ABD6B095_9EURY</name>
<dbReference type="PANTHER" id="PTHR30411">
    <property type="entry name" value="CYTOPLASMIC PROTEIN"/>
    <property type="match status" value="1"/>
</dbReference>
<sequence length="159" mass="16820">MHPRAEEFATRAADRYGLDVSVHEFDEGTKTAAAAADAVGCDVAQIASAIAVRAGEDLVVCLTSGANRVDMAAVADLHGVPEREVRMGDADVIRETLGWSIGGVPPLCHDTDVPVYMDETLFDFEEVWAAAGTPEAVFPIDPERLRELAGARAVALAEA</sequence>
<dbReference type="SUPFAM" id="SSF55826">
    <property type="entry name" value="YbaK/ProRS associated domain"/>
    <property type="match status" value="1"/>
</dbReference>
<proteinExistence type="predicted"/>
<feature type="domain" description="YbaK/aminoacyl-tRNA synthetase-associated" evidence="1">
    <location>
        <begin position="27"/>
        <end position="148"/>
    </location>
</feature>
<dbReference type="GO" id="GO:0006399">
    <property type="term" value="P:tRNA metabolic process"/>
    <property type="evidence" value="ECO:0007669"/>
    <property type="project" value="UniProtKB-ARBA"/>
</dbReference>
<protein>
    <submittedName>
        <fullName evidence="2">YbaK/EbsC family protein</fullName>
    </submittedName>
</protein>
<dbReference type="PANTHER" id="PTHR30411:SF1">
    <property type="entry name" value="CYTOPLASMIC PROTEIN"/>
    <property type="match status" value="1"/>
</dbReference>
<dbReference type="InterPro" id="IPR036754">
    <property type="entry name" value="YbaK/aa-tRNA-synt-asso_dom_sf"/>
</dbReference>
<keyword evidence="3" id="KW-1185">Reference proteome</keyword>
<evidence type="ECO:0000259" key="1">
    <source>
        <dbReference type="Pfam" id="PF04073"/>
    </source>
</evidence>
<evidence type="ECO:0000313" key="3">
    <source>
        <dbReference type="Proteomes" id="UP001597187"/>
    </source>
</evidence>
<dbReference type="Proteomes" id="UP001597187">
    <property type="component" value="Unassembled WGS sequence"/>
</dbReference>
<comment type="caution">
    <text evidence="2">The sequence shown here is derived from an EMBL/GenBank/DDBJ whole genome shotgun (WGS) entry which is preliminary data.</text>
</comment>
<dbReference type="AlphaFoldDB" id="A0ABD6B095"/>
<dbReference type="EMBL" id="JBHUDC010000008">
    <property type="protein sequence ID" value="MFD1515610.1"/>
    <property type="molecule type" value="Genomic_DNA"/>
</dbReference>
<organism evidence="2 3">
    <name type="scientific">Halomarina rubra</name>
    <dbReference type="NCBI Taxonomy" id="2071873"/>
    <lineage>
        <taxon>Archaea</taxon>
        <taxon>Methanobacteriati</taxon>
        <taxon>Methanobacteriota</taxon>
        <taxon>Stenosarchaea group</taxon>
        <taxon>Halobacteria</taxon>
        <taxon>Halobacteriales</taxon>
        <taxon>Natronomonadaceae</taxon>
        <taxon>Halomarina</taxon>
    </lineage>
</organism>
<evidence type="ECO:0000313" key="2">
    <source>
        <dbReference type="EMBL" id="MFD1515610.1"/>
    </source>
</evidence>
<gene>
    <name evidence="2" type="ORF">ACFSBT_20215</name>
</gene>
<dbReference type="InterPro" id="IPR007214">
    <property type="entry name" value="YbaK/aa-tRNA-synth-assoc-dom"/>
</dbReference>
<accession>A0ABD6B095</accession>
<dbReference type="CDD" id="cd04333">
    <property type="entry name" value="ProX_deacylase"/>
    <property type="match status" value="1"/>
</dbReference>